<dbReference type="GO" id="GO:0003724">
    <property type="term" value="F:RNA helicase activity"/>
    <property type="evidence" value="ECO:0007669"/>
    <property type="project" value="UniProtKB-EC"/>
</dbReference>
<dbReference type="InterPro" id="IPR014001">
    <property type="entry name" value="Helicase_ATP-bd"/>
</dbReference>
<protein>
    <recommendedName>
        <fullName evidence="5">ATP-dependent RNA helicase</fullName>
        <ecNumber evidence="5">3.6.4.13</ecNumber>
    </recommendedName>
</protein>
<evidence type="ECO:0000256" key="1">
    <source>
        <dbReference type="ARBA" id="ARBA00022741"/>
    </source>
</evidence>
<evidence type="ECO:0000259" key="6">
    <source>
        <dbReference type="PROSITE" id="PS51192"/>
    </source>
</evidence>
<feature type="domain" description="Helicase ATP-binding" evidence="6">
    <location>
        <begin position="101"/>
        <end position="288"/>
    </location>
</feature>
<evidence type="ECO:0000256" key="5">
    <source>
        <dbReference type="RuleBase" id="RU365068"/>
    </source>
</evidence>
<name>A0ABD3QK50_9STRA</name>
<evidence type="ECO:0000313" key="9">
    <source>
        <dbReference type="Proteomes" id="UP001516023"/>
    </source>
</evidence>
<dbReference type="PANTHER" id="PTHR24031">
    <property type="entry name" value="RNA HELICASE"/>
    <property type="match status" value="1"/>
</dbReference>
<dbReference type="AlphaFoldDB" id="A0ABD3QK50"/>
<dbReference type="InterPro" id="IPR001650">
    <property type="entry name" value="Helicase_C-like"/>
</dbReference>
<comment type="similarity">
    <text evidence="5">Belongs to the DEAD box helicase family.</text>
</comment>
<keyword evidence="1 5" id="KW-0547">Nucleotide-binding</keyword>
<evidence type="ECO:0000256" key="3">
    <source>
        <dbReference type="ARBA" id="ARBA00022840"/>
    </source>
</evidence>
<keyword evidence="4 5" id="KW-0694">RNA-binding</keyword>
<gene>
    <name evidence="8" type="ORF">HJC23_001681</name>
</gene>
<dbReference type="Proteomes" id="UP001516023">
    <property type="component" value="Unassembled WGS sequence"/>
</dbReference>
<dbReference type="SMART" id="SM00490">
    <property type="entry name" value="HELICc"/>
    <property type="match status" value="1"/>
</dbReference>
<dbReference type="Gene3D" id="3.40.50.300">
    <property type="entry name" value="P-loop containing nucleotide triphosphate hydrolases"/>
    <property type="match status" value="2"/>
</dbReference>
<reference evidence="8 9" key="1">
    <citation type="journal article" date="2020" name="G3 (Bethesda)">
        <title>Improved Reference Genome for Cyclotella cryptica CCMP332, a Model for Cell Wall Morphogenesis, Salinity Adaptation, and Lipid Production in Diatoms (Bacillariophyta).</title>
        <authorList>
            <person name="Roberts W.R."/>
            <person name="Downey K.M."/>
            <person name="Ruck E.C."/>
            <person name="Traller J.C."/>
            <person name="Alverson A.J."/>
        </authorList>
    </citation>
    <scope>NUCLEOTIDE SEQUENCE [LARGE SCALE GENOMIC DNA]</scope>
    <source>
        <strain evidence="8 9">CCMP332</strain>
    </source>
</reference>
<dbReference type="EC" id="3.6.4.13" evidence="5"/>
<comment type="catalytic activity">
    <reaction evidence="5">
        <text>ATP + H2O = ADP + phosphate + H(+)</text>
        <dbReference type="Rhea" id="RHEA:13065"/>
        <dbReference type="ChEBI" id="CHEBI:15377"/>
        <dbReference type="ChEBI" id="CHEBI:15378"/>
        <dbReference type="ChEBI" id="CHEBI:30616"/>
        <dbReference type="ChEBI" id="CHEBI:43474"/>
        <dbReference type="ChEBI" id="CHEBI:456216"/>
        <dbReference type="EC" id="3.6.4.13"/>
    </reaction>
</comment>
<dbReference type="Pfam" id="PF00271">
    <property type="entry name" value="Helicase_C"/>
    <property type="match status" value="1"/>
</dbReference>
<proteinExistence type="inferred from homology"/>
<evidence type="ECO:0000256" key="2">
    <source>
        <dbReference type="ARBA" id="ARBA00022801"/>
    </source>
</evidence>
<keyword evidence="5" id="KW-0347">Helicase</keyword>
<comment type="domain">
    <text evidence="5">The Q motif is unique to and characteristic of the DEAD box family of RNA helicases and controls ATP binding and hydrolysis.</text>
</comment>
<sequence>MDYSMADAFHISLQRSGAMISHRHQTHLHVIRRPIRPASTEKKIAERKALIQSRQNEALQDPTLLTDVSFADCNELHPSSKRALVEDMGLQKMTEVQAKAFFAALSGRDVLARARTGTGKTLAFLIPAVERITRNPAFLPGNHVGCLVIAPTRELAIQIGEEAEKLLRHHSDLTVQVMYGGTKMARDMNLLNAKLPAVLVATPGRLLEHLQDTRVRGRKFSDDIIAKTDILVLDEIDRLLDMGFRKDIQRIISYMPRKDKRQTMLFSATIPRVLKGVIRDSLHDNFFEVDCVEEGKSSAPTNLRVIQTHVVLPDMDSIILSIYSILRQSIQDKPYKIIVFFPTARMVSFFADFLNEGFEVPVIQLHSKKSQSSRNTSSENFKRAKSAILFTSDLSARGIDYPDVTQVIQIGIPESREQYIHRLGRTARAGAGGKGLLVLFPFESQFLSELRGLNVPIDGTLSSTLDSHSKLKVPEWMAQNFDRVKSKGNKLSTSAELAYLAFLGYYLGQTDRISAGSKADVVTISTDFSRAIGFHQVPSLPHKLIAKMDLIGVPGICIDDT</sequence>
<dbReference type="GO" id="GO:0016787">
    <property type="term" value="F:hydrolase activity"/>
    <property type="evidence" value="ECO:0007669"/>
    <property type="project" value="UniProtKB-KW"/>
</dbReference>
<comment type="caution">
    <text evidence="8">The sequence shown here is derived from an EMBL/GenBank/DDBJ whole genome shotgun (WGS) entry which is preliminary data.</text>
</comment>
<evidence type="ECO:0000256" key="4">
    <source>
        <dbReference type="ARBA" id="ARBA00022884"/>
    </source>
</evidence>
<dbReference type="InterPro" id="IPR011545">
    <property type="entry name" value="DEAD/DEAH_box_helicase_dom"/>
</dbReference>
<keyword evidence="2 5" id="KW-0378">Hydrolase</keyword>
<dbReference type="GO" id="GO:0005524">
    <property type="term" value="F:ATP binding"/>
    <property type="evidence" value="ECO:0007669"/>
    <property type="project" value="UniProtKB-UniRule"/>
</dbReference>
<dbReference type="CDD" id="cd18787">
    <property type="entry name" value="SF2_C_DEAD"/>
    <property type="match status" value="1"/>
</dbReference>
<evidence type="ECO:0000313" key="8">
    <source>
        <dbReference type="EMBL" id="KAL3800844.1"/>
    </source>
</evidence>
<dbReference type="Pfam" id="PF00270">
    <property type="entry name" value="DEAD"/>
    <property type="match status" value="1"/>
</dbReference>
<dbReference type="PROSITE" id="PS51192">
    <property type="entry name" value="HELICASE_ATP_BIND_1"/>
    <property type="match status" value="1"/>
</dbReference>
<evidence type="ECO:0000259" key="7">
    <source>
        <dbReference type="PROSITE" id="PS51194"/>
    </source>
</evidence>
<accession>A0ABD3QK50</accession>
<keyword evidence="9" id="KW-1185">Reference proteome</keyword>
<comment type="function">
    <text evidence="5">RNA helicase.</text>
</comment>
<dbReference type="PROSITE" id="PS51194">
    <property type="entry name" value="HELICASE_CTER"/>
    <property type="match status" value="1"/>
</dbReference>
<organism evidence="8 9">
    <name type="scientific">Cyclotella cryptica</name>
    <dbReference type="NCBI Taxonomy" id="29204"/>
    <lineage>
        <taxon>Eukaryota</taxon>
        <taxon>Sar</taxon>
        <taxon>Stramenopiles</taxon>
        <taxon>Ochrophyta</taxon>
        <taxon>Bacillariophyta</taxon>
        <taxon>Coscinodiscophyceae</taxon>
        <taxon>Thalassiosirophycidae</taxon>
        <taxon>Stephanodiscales</taxon>
        <taxon>Stephanodiscaceae</taxon>
        <taxon>Cyclotella</taxon>
    </lineage>
</organism>
<dbReference type="EMBL" id="JABMIG020000030">
    <property type="protein sequence ID" value="KAL3800844.1"/>
    <property type="molecule type" value="Genomic_DNA"/>
</dbReference>
<dbReference type="SMART" id="SM00487">
    <property type="entry name" value="DEXDc"/>
    <property type="match status" value="1"/>
</dbReference>
<dbReference type="InterPro" id="IPR027417">
    <property type="entry name" value="P-loop_NTPase"/>
</dbReference>
<keyword evidence="3 5" id="KW-0067">ATP-binding</keyword>
<dbReference type="SUPFAM" id="SSF52540">
    <property type="entry name" value="P-loop containing nucleoside triphosphate hydrolases"/>
    <property type="match status" value="1"/>
</dbReference>
<dbReference type="GO" id="GO:0003723">
    <property type="term" value="F:RNA binding"/>
    <property type="evidence" value="ECO:0007669"/>
    <property type="project" value="UniProtKB-UniRule"/>
</dbReference>
<feature type="domain" description="Helicase C-terminal" evidence="7">
    <location>
        <begin position="318"/>
        <end position="468"/>
    </location>
</feature>